<proteinExistence type="predicted"/>
<dbReference type="GO" id="GO:0005576">
    <property type="term" value="C:extracellular region"/>
    <property type="evidence" value="ECO:0007669"/>
    <property type="project" value="UniProtKB-SubCell"/>
</dbReference>
<dbReference type="EnsemblMetazoa" id="MESCA006309-RA">
    <property type="protein sequence ID" value="MESCA006309-PA"/>
    <property type="gene ID" value="MESCA006309"/>
</dbReference>
<dbReference type="EMBL" id="CAQQ02031205">
    <property type="status" value="NOT_ANNOTATED_CDS"/>
    <property type="molecule type" value="Genomic_DNA"/>
</dbReference>
<dbReference type="Proteomes" id="UP000015102">
    <property type="component" value="Unassembled WGS sequence"/>
</dbReference>
<dbReference type="InterPro" id="IPR014044">
    <property type="entry name" value="CAP_dom"/>
</dbReference>
<dbReference type="InterPro" id="IPR035940">
    <property type="entry name" value="CAP_sf"/>
</dbReference>
<organism evidence="5 6">
    <name type="scientific">Megaselia scalaris</name>
    <name type="common">Humpbacked fly</name>
    <name type="synonym">Phora scalaris</name>
    <dbReference type="NCBI Taxonomy" id="36166"/>
    <lineage>
        <taxon>Eukaryota</taxon>
        <taxon>Metazoa</taxon>
        <taxon>Ecdysozoa</taxon>
        <taxon>Arthropoda</taxon>
        <taxon>Hexapoda</taxon>
        <taxon>Insecta</taxon>
        <taxon>Pterygota</taxon>
        <taxon>Neoptera</taxon>
        <taxon>Endopterygota</taxon>
        <taxon>Diptera</taxon>
        <taxon>Brachycera</taxon>
        <taxon>Muscomorpha</taxon>
        <taxon>Platypezoidea</taxon>
        <taxon>Phoridae</taxon>
        <taxon>Megaseliini</taxon>
        <taxon>Megaselia</taxon>
    </lineage>
</organism>
<feature type="region of interest" description="Disordered" evidence="3">
    <location>
        <begin position="149"/>
        <end position="215"/>
    </location>
</feature>
<evidence type="ECO:0000259" key="4">
    <source>
        <dbReference type="Pfam" id="PF00188"/>
    </source>
</evidence>
<reference evidence="6" key="1">
    <citation type="submission" date="2013-02" db="EMBL/GenBank/DDBJ databases">
        <authorList>
            <person name="Hughes D."/>
        </authorList>
    </citation>
    <scope>NUCLEOTIDE SEQUENCE</scope>
    <source>
        <strain>Durham</strain>
        <strain evidence="6">NC isolate 2 -- Noor lab</strain>
    </source>
</reference>
<reference evidence="5" key="2">
    <citation type="submission" date="2015-06" db="UniProtKB">
        <authorList>
            <consortium name="EnsemblMetazoa"/>
        </authorList>
    </citation>
    <scope>IDENTIFICATION</scope>
</reference>
<evidence type="ECO:0000256" key="3">
    <source>
        <dbReference type="SAM" id="MobiDB-lite"/>
    </source>
</evidence>
<evidence type="ECO:0000256" key="2">
    <source>
        <dbReference type="ARBA" id="ARBA00022525"/>
    </source>
</evidence>
<sequence>MTGLWFAEYMNGAGAGFISGKDRGEFPFPNKEYKTYKSNFFGFPNTPNEQVGHFGGLMREAQQRVGCALYDCGKVKSRPHSYLLACNYDAGHDAGRVYETSDIPGSKCKRRSKRYCGLCLTDFEPEDDTGPCLKVDYDLPTMWLKGKDPHNCGPDSHTGSTRKPEVITEKPPNENESDDDIHPSHEDNTGGGGGRGDADGESDVIGGGDTNINIGESDAEDMAREGGDDLAPGDFIPANTFVPPDEFCENATKVCGPNKHLFCGGSLEHTGVLGKVPNKIELNNAMKQVILRKHNELRNIIACGEPLTWDNELEWMADLNAKTCAFDHDCALSENFFTPGQIIGRASSVLPQKTRKFLTEILNFHFAEYLNTPLDVIDKYSEKVIQNPIDDVHAKIIKRSKLVKETSKIVKNKNLATIINDKIEKVGCAFYECGK</sequence>
<dbReference type="CDD" id="cd05380">
    <property type="entry name" value="CAP_euk"/>
    <property type="match status" value="1"/>
</dbReference>
<keyword evidence="2" id="KW-0964">Secreted</keyword>
<feature type="compositionally biased region" description="Basic and acidic residues" evidence="3">
    <location>
        <begin position="162"/>
        <end position="173"/>
    </location>
</feature>
<dbReference type="PANTHER" id="PTHR10334">
    <property type="entry name" value="CYSTEINE-RICH SECRETORY PROTEIN-RELATED"/>
    <property type="match status" value="1"/>
</dbReference>
<evidence type="ECO:0000256" key="1">
    <source>
        <dbReference type="ARBA" id="ARBA00004613"/>
    </source>
</evidence>
<dbReference type="InterPro" id="IPR001283">
    <property type="entry name" value="CRISP-related"/>
</dbReference>
<dbReference type="HOGENOM" id="CLU_631029_0_0_1"/>
<name>T1GRM3_MEGSC</name>
<evidence type="ECO:0000313" key="6">
    <source>
        <dbReference type="Proteomes" id="UP000015102"/>
    </source>
</evidence>
<accession>T1GRM3</accession>
<evidence type="ECO:0000313" key="5">
    <source>
        <dbReference type="EnsemblMetazoa" id="MESCA006309-PA"/>
    </source>
</evidence>
<keyword evidence="6" id="KW-1185">Reference proteome</keyword>
<dbReference type="Gene3D" id="3.40.33.10">
    <property type="entry name" value="CAP"/>
    <property type="match status" value="2"/>
</dbReference>
<dbReference type="SUPFAM" id="SSF55797">
    <property type="entry name" value="PR-1-like"/>
    <property type="match status" value="2"/>
</dbReference>
<protein>
    <recommendedName>
        <fullName evidence="4">SCP domain-containing protein</fullName>
    </recommendedName>
</protein>
<feature type="domain" description="SCP" evidence="4">
    <location>
        <begin position="291"/>
        <end position="434"/>
    </location>
</feature>
<comment type="subcellular location">
    <subcellularLocation>
        <location evidence="1">Secreted</location>
    </subcellularLocation>
</comment>
<dbReference type="Pfam" id="PF00188">
    <property type="entry name" value="CAP"/>
    <property type="match status" value="1"/>
</dbReference>
<dbReference type="AlphaFoldDB" id="T1GRM3"/>